<dbReference type="Proteomes" id="UP001138672">
    <property type="component" value="Unassembled WGS sequence"/>
</dbReference>
<feature type="domain" description="BD-FAE-like" evidence="2">
    <location>
        <begin position="52"/>
        <end position="245"/>
    </location>
</feature>
<gene>
    <name evidence="3" type="ORF">J2Z56_002424</name>
    <name evidence="4" type="ORF">J2Z57_002545</name>
</gene>
<name>A0A9X0YNB7_9FLAO</name>
<dbReference type="SUPFAM" id="SSF53474">
    <property type="entry name" value="alpha/beta-Hydrolases"/>
    <property type="match status" value="1"/>
</dbReference>
<evidence type="ECO:0000313" key="6">
    <source>
        <dbReference type="Proteomes" id="UP001231587"/>
    </source>
</evidence>
<proteinExistence type="predicted"/>
<comment type="caution">
    <text evidence="3">The sequence shown here is derived from an EMBL/GenBank/DDBJ whole genome shotgun (WGS) entry which is preliminary data.</text>
</comment>
<evidence type="ECO:0000313" key="5">
    <source>
        <dbReference type="Proteomes" id="UP001138672"/>
    </source>
</evidence>
<reference evidence="3" key="1">
    <citation type="submission" date="2021-03" db="EMBL/GenBank/DDBJ databases">
        <title>Genomic Encyclopedia of Type Strains, Phase IV (KMG-IV): sequencing the most valuable type-strain genomes for metagenomic binning, comparative biology and taxonomic classification.</title>
        <authorList>
            <person name="Goeker M."/>
        </authorList>
    </citation>
    <scope>NUCLEOTIDE SEQUENCE</scope>
    <source>
        <strain evidence="3">DSM 15523</strain>
        <strain evidence="4 6">DSM 16476</strain>
    </source>
</reference>
<accession>A0A9X0YNB7</accession>
<dbReference type="RefSeq" id="WP_057779817.1">
    <property type="nucleotide sequence ID" value="NZ_JAGGJQ010000007.1"/>
</dbReference>
<dbReference type="InterPro" id="IPR029058">
    <property type="entry name" value="AB_hydrolase_fold"/>
</dbReference>
<dbReference type="EMBL" id="JAGGJQ010000007">
    <property type="protein sequence ID" value="MBP1840494.1"/>
    <property type="molecule type" value="Genomic_DNA"/>
</dbReference>
<keyword evidence="6" id="KW-1185">Reference proteome</keyword>
<dbReference type="PANTHER" id="PTHR48081:SF6">
    <property type="entry name" value="PEPTIDASE S9 PROLYL OLIGOPEPTIDASE CATALYTIC DOMAIN-CONTAINING PROTEIN"/>
    <property type="match status" value="1"/>
</dbReference>
<evidence type="ECO:0000256" key="1">
    <source>
        <dbReference type="ARBA" id="ARBA00022801"/>
    </source>
</evidence>
<dbReference type="OrthoDB" id="9794725at2"/>
<dbReference type="AlphaFoldDB" id="A0A9X0YNB7"/>
<dbReference type="InterPro" id="IPR050300">
    <property type="entry name" value="GDXG_lipolytic_enzyme"/>
</dbReference>
<protein>
    <submittedName>
        <fullName evidence="3">Acetyl esterase/lipase</fullName>
    </submittedName>
</protein>
<dbReference type="Proteomes" id="UP001231587">
    <property type="component" value="Unassembled WGS sequence"/>
</dbReference>
<dbReference type="PANTHER" id="PTHR48081">
    <property type="entry name" value="AB HYDROLASE SUPERFAMILY PROTEIN C4A8.06C"/>
    <property type="match status" value="1"/>
</dbReference>
<organism evidence="3 5">
    <name type="scientific">Formosa algae</name>
    <dbReference type="NCBI Taxonomy" id="225843"/>
    <lineage>
        <taxon>Bacteria</taxon>
        <taxon>Pseudomonadati</taxon>
        <taxon>Bacteroidota</taxon>
        <taxon>Flavobacteriia</taxon>
        <taxon>Flavobacteriales</taxon>
        <taxon>Flavobacteriaceae</taxon>
        <taxon>Formosa</taxon>
    </lineage>
</organism>
<evidence type="ECO:0000313" key="4">
    <source>
        <dbReference type="EMBL" id="MDQ0336093.1"/>
    </source>
</evidence>
<sequence length="293" mass="32905">MSKFLYFQDAETIPLWKTKIPNEISNSDYKELPVYKENLLVSTSHVSTPTLTIFQPKFEKPNQTGVLIFPGGGYSRLSIDKEGFKIGKWLSSIGITAFVLKYRLPSDVIMEDKTIGPLQDAQEAMRYVRENVKRYNLNIDKIGVLGFSAGGHLAATLSNCYNDVVYKSNKTSAKPNFLLLIYPVISMEETITHKGSKSKLLGISPCKSSVIKHSAELHIDKNSIMTFIVHASDDLSVPVENSLKYYLALKKQNVSAELHVFEKGGHGFGLCNDKTNLHWKNNCQSWLKLHGFL</sequence>
<evidence type="ECO:0000313" key="3">
    <source>
        <dbReference type="EMBL" id="MBP1840494.1"/>
    </source>
</evidence>
<dbReference type="Gene3D" id="3.40.50.1820">
    <property type="entry name" value="alpha/beta hydrolase"/>
    <property type="match status" value="1"/>
</dbReference>
<dbReference type="Pfam" id="PF20434">
    <property type="entry name" value="BD-FAE"/>
    <property type="match status" value="1"/>
</dbReference>
<dbReference type="EMBL" id="JAUSUU010000007">
    <property type="protein sequence ID" value="MDQ0336093.1"/>
    <property type="molecule type" value="Genomic_DNA"/>
</dbReference>
<dbReference type="GO" id="GO:0016787">
    <property type="term" value="F:hydrolase activity"/>
    <property type="evidence" value="ECO:0007669"/>
    <property type="project" value="UniProtKB-KW"/>
</dbReference>
<dbReference type="InterPro" id="IPR049492">
    <property type="entry name" value="BD-FAE-like_dom"/>
</dbReference>
<keyword evidence="1" id="KW-0378">Hydrolase</keyword>
<evidence type="ECO:0000259" key="2">
    <source>
        <dbReference type="Pfam" id="PF20434"/>
    </source>
</evidence>